<dbReference type="STRING" id="133383.A0A1R0H6Q8"/>
<dbReference type="EMBL" id="LSSL01000312">
    <property type="protein sequence ID" value="OLY84902.1"/>
    <property type="molecule type" value="Genomic_DNA"/>
</dbReference>
<evidence type="ECO:0000313" key="4">
    <source>
        <dbReference type="Proteomes" id="UP000187455"/>
    </source>
</evidence>
<dbReference type="Proteomes" id="UP000187455">
    <property type="component" value="Unassembled WGS sequence"/>
</dbReference>
<comment type="caution">
    <text evidence="3">The sequence shown here is derived from an EMBL/GenBank/DDBJ whole genome shotgun (WGS) entry which is preliminary data.</text>
</comment>
<reference evidence="3 4" key="1">
    <citation type="journal article" date="2016" name="Mol. Biol. Evol.">
        <title>Genome-Wide Survey of Gut Fungi (Harpellales) Reveals the First Horizontally Transferred Ubiquitin Gene from a Mosquito Host.</title>
        <authorList>
            <person name="Wang Y."/>
            <person name="White M.M."/>
            <person name="Kvist S."/>
            <person name="Moncalvo J.M."/>
        </authorList>
    </citation>
    <scope>NUCLEOTIDE SEQUENCE [LARGE SCALE GENOMIC DNA]</scope>
    <source>
        <strain evidence="3 4">ALG-7-W6</strain>
    </source>
</reference>
<evidence type="ECO:0000256" key="2">
    <source>
        <dbReference type="SAM" id="MobiDB-lite"/>
    </source>
</evidence>
<gene>
    <name evidence="3" type="ORF">AYI68_g923</name>
</gene>
<name>A0A1R0H6Q8_9FUNG</name>
<proteinExistence type="predicted"/>
<dbReference type="GO" id="GO:0005769">
    <property type="term" value="C:early endosome"/>
    <property type="evidence" value="ECO:0007669"/>
    <property type="project" value="TreeGrafter"/>
</dbReference>
<keyword evidence="1" id="KW-0813">Transport</keyword>
<dbReference type="Gene3D" id="3.10.580.20">
    <property type="match status" value="1"/>
</dbReference>
<keyword evidence="4" id="KW-1185">Reference proteome</keyword>
<dbReference type="GO" id="GO:0005794">
    <property type="term" value="C:Golgi apparatus"/>
    <property type="evidence" value="ECO:0007669"/>
    <property type="project" value="TreeGrafter"/>
</dbReference>
<evidence type="ECO:0000313" key="3">
    <source>
        <dbReference type="EMBL" id="OLY84902.1"/>
    </source>
</evidence>
<protein>
    <submittedName>
        <fullName evidence="3">Uncharacterized protein</fullName>
    </submittedName>
</protein>
<dbReference type="PANTHER" id="PTHR45711">
    <property type="entry name" value="CHLORIDE CHANNEL PROTEIN"/>
    <property type="match status" value="1"/>
</dbReference>
<sequence>MHGYPYLEKERKYNVTGTARGIMTPAHDLVFINAQNQTLGSLHSLIFNESPNSIGRLSYRTPISTSENERLFNSSGSNDSSNYQGFPVISSTETMYILGYMSSNDLRLGLETATLNRNEFSLDTKCFFGYSSETNLANSQEDLSGEYSVASSSNNPSGSRFLSGSTPNLAESGNEYFDFEDDESVYVDLRPYMDHSPMTVFPDSSIELVIDIFRQLVRPF</sequence>
<feature type="region of interest" description="Disordered" evidence="2">
    <location>
        <begin position="146"/>
        <end position="165"/>
    </location>
</feature>
<dbReference type="GO" id="GO:0005247">
    <property type="term" value="F:voltage-gated chloride channel activity"/>
    <property type="evidence" value="ECO:0007669"/>
    <property type="project" value="TreeGrafter"/>
</dbReference>
<dbReference type="AlphaFoldDB" id="A0A1R0H6Q8"/>
<keyword evidence="1" id="KW-0406">Ion transport</keyword>
<dbReference type="OrthoDB" id="431497at2759"/>
<dbReference type="GO" id="GO:0005886">
    <property type="term" value="C:plasma membrane"/>
    <property type="evidence" value="ECO:0007669"/>
    <property type="project" value="TreeGrafter"/>
</dbReference>
<organism evidence="3 4">
    <name type="scientific">Smittium mucronatum</name>
    <dbReference type="NCBI Taxonomy" id="133383"/>
    <lineage>
        <taxon>Eukaryota</taxon>
        <taxon>Fungi</taxon>
        <taxon>Fungi incertae sedis</taxon>
        <taxon>Zoopagomycota</taxon>
        <taxon>Kickxellomycotina</taxon>
        <taxon>Harpellomycetes</taxon>
        <taxon>Harpellales</taxon>
        <taxon>Legeriomycetaceae</taxon>
        <taxon>Smittium</taxon>
    </lineage>
</organism>
<dbReference type="PANTHER" id="PTHR45711:SF6">
    <property type="entry name" value="CHLORIDE CHANNEL PROTEIN"/>
    <property type="match status" value="1"/>
</dbReference>
<evidence type="ECO:0000256" key="1">
    <source>
        <dbReference type="ARBA" id="ARBA00023065"/>
    </source>
</evidence>
<dbReference type="SUPFAM" id="SSF54631">
    <property type="entry name" value="CBS-domain pair"/>
    <property type="match status" value="1"/>
</dbReference>
<accession>A0A1R0H6Q8</accession>
<dbReference type="InterPro" id="IPR046342">
    <property type="entry name" value="CBS_dom_sf"/>
</dbReference>
<feature type="compositionally biased region" description="Low complexity" evidence="2">
    <location>
        <begin position="148"/>
        <end position="163"/>
    </location>
</feature>